<dbReference type="Proteomes" id="UP000549394">
    <property type="component" value="Unassembled WGS sequence"/>
</dbReference>
<feature type="coiled-coil region" evidence="1">
    <location>
        <begin position="663"/>
        <end position="691"/>
    </location>
</feature>
<dbReference type="GO" id="GO:0060271">
    <property type="term" value="P:cilium assembly"/>
    <property type="evidence" value="ECO:0007669"/>
    <property type="project" value="TreeGrafter"/>
</dbReference>
<keyword evidence="5" id="KW-1185">Reference proteome</keyword>
<sequence>MADSEKEEILDREGTISKATETNPPEATEEHAENGEKKEEEADSAAVKIQEQDDKPDDGPKDDNTAEDAPGEADKETNEEDKKNENQEDAPNESHPDDEKENKETKETDDSGEVREKSDSQVQSDPAESKKPEEVTLKEGEDKKEEEVVVENKDDISERPEPEGSKEEETEAAKQEEESKDESKADGVEAEPKAEESTEEPKVEASSEEPKIEESTEEPKAEESTEEPKVEASSEEPKVEESNEEPKAEESTEEPKVEASSEEPKIEESTEEPKVEESTEEPEAKPKAEATEEAKVEEGTEQPKTEEATGEPKTEETTEESKAENAGEEPKVEETAEEPKEDEKTVEADKPAEGKTTDDSEQQGDVPKPSEGEKEPMTDRAEDVEADAKPEEANDKENEKISPRVDVVATVAPPGDESTSEGNLTATVKFLLMPSGQVSTKRCRLAQTISNIKTEFAKELRIPSSVILLSYGADSLKDGITLGELVEPNGIVQIEIASADPLNAPLKDLKKQEEYQMPDILTVRVQRENGETKDVVVEIERNSIKKAYLGGFRHKTTGVEYHNATSQTIPKPRPPHPVERFCRDTQTNQFRHQVQQTNNTTSTQMTKVGCYSLSSKDKLVSPGKYTTADEFHEKRLNKVILIQKYYRRWLAKRYVERVKDDKEKRLEWERKEELKKKKEKEDRVKREYERRMNPKSKQDFDLLYHALEKWRQEEVEKINATLEGAERKAALCQLMEQQTELITSVGRHKLSSDIAKREEIIQNLLEKASSPKKWKGPDGQVTEMDTPYTLRAQELRDIYNSVTMRYLTQDERLDVLLTLKHTVKEHDCKLTREIVELIDREADLLMRGVKESNLEGLRKRISTLFLQYIKTPTFNPEIARHLKVPQDASTLRGNVFFCPSCKQYLPSTEFPLSSKASMGSCRRCRATDNVSRTRHDYSYYRSMLSSLRKAEEAFKDGSQIAFLLQDSDLRYLVENIWNGQSALSAWDDLYDLVLVRWIRDEHWSPWNCVLLTKEEAAAHEKLERLEEAYGKAMMHKVHQRHTIARNYFSRLPAMAESLKKLHPPKKYEEKKEKILQPRISSVKLEA</sequence>
<evidence type="ECO:0000313" key="5">
    <source>
        <dbReference type="Proteomes" id="UP000549394"/>
    </source>
</evidence>
<feature type="domain" description="IQ motif and ubiquitin-like" evidence="3">
    <location>
        <begin position="756"/>
        <end position="891"/>
    </location>
</feature>
<name>A0A7I8V8T4_9ANNE</name>
<accession>A0A7I8V8T4</accession>
<dbReference type="InterPro" id="IPR057887">
    <property type="entry name" value="IQUB_helical"/>
</dbReference>
<dbReference type="GO" id="GO:0031514">
    <property type="term" value="C:motile cilium"/>
    <property type="evidence" value="ECO:0007669"/>
    <property type="project" value="TreeGrafter"/>
</dbReference>
<dbReference type="PANTHER" id="PTHR21074:SF0">
    <property type="entry name" value="IQ AND UBIQUITIN-LIKE DOMAIN-CONTAINING PROTEIN"/>
    <property type="match status" value="1"/>
</dbReference>
<dbReference type="InterPro" id="IPR037695">
    <property type="entry name" value="IQUB"/>
</dbReference>
<dbReference type="InterPro" id="IPR029071">
    <property type="entry name" value="Ubiquitin-like_domsf"/>
</dbReference>
<feature type="compositionally biased region" description="Basic and acidic residues" evidence="2">
    <location>
        <begin position="72"/>
        <end position="119"/>
    </location>
</feature>
<proteinExistence type="predicted"/>
<gene>
    <name evidence="4" type="ORF">DGYR_LOCUS366</name>
</gene>
<comment type="caution">
    <text evidence="4">The sequence shown here is derived from an EMBL/GenBank/DDBJ whole genome shotgun (WGS) entry which is preliminary data.</text>
</comment>
<evidence type="ECO:0000313" key="4">
    <source>
        <dbReference type="EMBL" id="CAD5111017.1"/>
    </source>
</evidence>
<dbReference type="Gene3D" id="3.10.20.90">
    <property type="entry name" value="Phosphatidylinositol 3-kinase Catalytic Subunit, Chain A, domain 1"/>
    <property type="match status" value="1"/>
</dbReference>
<dbReference type="EMBL" id="CAJFCJ010000001">
    <property type="protein sequence ID" value="CAD5111017.1"/>
    <property type="molecule type" value="Genomic_DNA"/>
</dbReference>
<feature type="compositionally biased region" description="Basic and acidic residues" evidence="2">
    <location>
        <begin position="368"/>
        <end position="403"/>
    </location>
</feature>
<feature type="compositionally biased region" description="Basic and acidic residues" evidence="2">
    <location>
        <begin position="28"/>
        <end position="40"/>
    </location>
</feature>
<feature type="region of interest" description="Disordered" evidence="2">
    <location>
        <begin position="1"/>
        <end position="406"/>
    </location>
</feature>
<dbReference type="GO" id="GO:0030317">
    <property type="term" value="P:flagellated sperm motility"/>
    <property type="evidence" value="ECO:0007669"/>
    <property type="project" value="TreeGrafter"/>
</dbReference>
<organism evidence="4 5">
    <name type="scientific">Dimorphilus gyrociliatus</name>
    <dbReference type="NCBI Taxonomy" id="2664684"/>
    <lineage>
        <taxon>Eukaryota</taxon>
        <taxon>Metazoa</taxon>
        <taxon>Spiralia</taxon>
        <taxon>Lophotrochozoa</taxon>
        <taxon>Annelida</taxon>
        <taxon>Polychaeta</taxon>
        <taxon>Polychaeta incertae sedis</taxon>
        <taxon>Dinophilidae</taxon>
        <taxon>Dimorphilus</taxon>
    </lineage>
</organism>
<keyword evidence="1" id="KW-0175">Coiled coil</keyword>
<reference evidence="4 5" key="1">
    <citation type="submission" date="2020-08" db="EMBL/GenBank/DDBJ databases">
        <authorList>
            <person name="Hejnol A."/>
        </authorList>
    </citation>
    <scope>NUCLEOTIDE SEQUENCE [LARGE SCALE GENOMIC DNA]</scope>
</reference>
<dbReference type="OrthoDB" id="10265862at2759"/>
<dbReference type="GO" id="GO:0001669">
    <property type="term" value="C:acrosomal vesicle"/>
    <property type="evidence" value="ECO:0007669"/>
    <property type="project" value="TreeGrafter"/>
</dbReference>
<dbReference type="SUPFAM" id="SSF54236">
    <property type="entry name" value="Ubiquitin-like"/>
    <property type="match status" value="1"/>
</dbReference>
<dbReference type="AlphaFoldDB" id="A0A7I8V8T4"/>
<evidence type="ECO:0000259" key="3">
    <source>
        <dbReference type="Pfam" id="PF25805"/>
    </source>
</evidence>
<evidence type="ECO:0000256" key="1">
    <source>
        <dbReference type="SAM" id="Coils"/>
    </source>
</evidence>
<feature type="compositionally biased region" description="Basic and acidic residues" evidence="2">
    <location>
        <begin position="50"/>
        <end position="64"/>
    </location>
</feature>
<feature type="compositionally biased region" description="Basic and acidic residues" evidence="2">
    <location>
        <begin position="127"/>
        <end position="358"/>
    </location>
</feature>
<dbReference type="PANTHER" id="PTHR21074">
    <property type="entry name" value="IQ AND UBIQUITIN-LIKE DOMAIN-CONTAINING PROTEIN"/>
    <property type="match status" value="1"/>
</dbReference>
<dbReference type="Pfam" id="PF25805">
    <property type="entry name" value="IQUB"/>
    <property type="match status" value="1"/>
</dbReference>
<evidence type="ECO:0000256" key="2">
    <source>
        <dbReference type="SAM" id="MobiDB-lite"/>
    </source>
</evidence>
<protein>
    <submittedName>
        <fullName evidence="4">DgyrCDS369</fullName>
    </submittedName>
</protein>